<dbReference type="Proteomes" id="UP000736787">
    <property type="component" value="Unassembled WGS sequence"/>
</dbReference>
<dbReference type="EMBL" id="RCML01000307">
    <property type="protein sequence ID" value="KAG2981462.1"/>
    <property type="molecule type" value="Genomic_DNA"/>
</dbReference>
<accession>A0A329SYT7</accession>
<dbReference type="Proteomes" id="UP000760860">
    <property type="component" value="Unassembled WGS sequence"/>
</dbReference>
<keyword evidence="6" id="KW-1185">Reference proteome</keyword>
<dbReference type="Proteomes" id="UP000251314">
    <property type="component" value="Unassembled WGS sequence"/>
</dbReference>
<dbReference type="EMBL" id="RCMV01000452">
    <property type="protein sequence ID" value="KAG3216946.1"/>
    <property type="molecule type" value="Genomic_DNA"/>
</dbReference>
<dbReference type="Proteomes" id="UP000697107">
    <property type="component" value="Unassembled WGS sequence"/>
</dbReference>
<dbReference type="EMBL" id="RCMI01000288">
    <property type="protein sequence ID" value="KAG2919706.1"/>
    <property type="molecule type" value="Genomic_DNA"/>
</dbReference>
<dbReference type="AlphaFoldDB" id="A0A329SYT7"/>
<organism evidence="5 6">
    <name type="scientific">Phytophthora cactorum</name>
    <dbReference type="NCBI Taxonomy" id="29920"/>
    <lineage>
        <taxon>Eukaryota</taxon>
        <taxon>Sar</taxon>
        <taxon>Stramenopiles</taxon>
        <taxon>Oomycota</taxon>
        <taxon>Peronosporomycetes</taxon>
        <taxon>Peronosporales</taxon>
        <taxon>Peronosporaceae</taxon>
        <taxon>Phytophthora</taxon>
    </lineage>
</organism>
<evidence type="ECO:0000313" key="5">
    <source>
        <dbReference type="EMBL" id="RAW41759.1"/>
    </source>
</evidence>
<evidence type="ECO:0000313" key="4">
    <source>
        <dbReference type="EMBL" id="KAG3216946.1"/>
    </source>
</evidence>
<sequence>MNRVRGEEAASAQLLSRLLRRLDQMEQENAENAELRYRVDRWDAGAWNKRRWE</sequence>
<reference evidence="4" key="2">
    <citation type="submission" date="2018-05" db="EMBL/GenBank/DDBJ databases">
        <title>Effector identification in a new, highly contiguous assembly of the strawberry crown rot pathogen Phytophthora cactorum.</title>
        <authorList>
            <person name="Armitage A.D."/>
            <person name="Nellist C.F."/>
            <person name="Bates H."/>
            <person name="Vickerstaff R.J."/>
            <person name="Harrison R.J."/>
        </authorList>
    </citation>
    <scope>NUCLEOTIDE SEQUENCE</scope>
    <source>
        <strain evidence="1">4032</strain>
        <strain evidence="2">4040</strain>
        <strain evidence="3">P415</strain>
        <strain evidence="4">P421</strain>
    </source>
</reference>
<dbReference type="VEuPathDB" id="FungiDB:PC110_g2050"/>
<dbReference type="OrthoDB" id="10550424at2759"/>
<evidence type="ECO:0000313" key="6">
    <source>
        <dbReference type="Proteomes" id="UP000251314"/>
    </source>
</evidence>
<comment type="caution">
    <text evidence="5">The sequence shown here is derived from an EMBL/GenBank/DDBJ whole genome shotgun (WGS) entry which is preliminary data.</text>
</comment>
<evidence type="ECO:0000313" key="3">
    <source>
        <dbReference type="EMBL" id="KAG2981462.1"/>
    </source>
</evidence>
<gene>
    <name evidence="5" type="ORF">PC110_g2050</name>
    <name evidence="1" type="ORF">PC115_g10044</name>
    <name evidence="2" type="ORF">PC117_g11474</name>
    <name evidence="3" type="ORF">PC118_g10594</name>
    <name evidence="4" type="ORF">PC129_g12210</name>
</gene>
<dbReference type="EMBL" id="MJFZ01000025">
    <property type="protein sequence ID" value="RAW41759.1"/>
    <property type="molecule type" value="Genomic_DNA"/>
</dbReference>
<protein>
    <submittedName>
        <fullName evidence="5">Uncharacterized protein</fullName>
    </submittedName>
</protein>
<name>A0A329SYT7_9STRA</name>
<proteinExistence type="predicted"/>
<evidence type="ECO:0000313" key="2">
    <source>
        <dbReference type="EMBL" id="KAG2937946.1"/>
    </source>
</evidence>
<dbReference type="EMBL" id="RCMK01000297">
    <property type="protein sequence ID" value="KAG2937946.1"/>
    <property type="molecule type" value="Genomic_DNA"/>
</dbReference>
<dbReference type="Proteomes" id="UP000774804">
    <property type="component" value="Unassembled WGS sequence"/>
</dbReference>
<reference evidence="5 6" key="1">
    <citation type="submission" date="2018-01" db="EMBL/GenBank/DDBJ databases">
        <title>Draft genome of the strawberry crown rot pathogen Phytophthora cactorum.</title>
        <authorList>
            <person name="Armitage A.D."/>
            <person name="Lysoe E."/>
            <person name="Nellist C.F."/>
            <person name="Harrison R.J."/>
            <person name="Brurberg M.B."/>
        </authorList>
    </citation>
    <scope>NUCLEOTIDE SEQUENCE [LARGE SCALE GENOMIC DNA]</scope>
    <source>
        <strain evidence="5 6">10300</strain>
    </source>
</reference>
<evidence type="ECO:0000313" key="1">
    <source>
        <dbReference type="EMBL" id="KAG2919706.1"/>
    </source>
</evidence>